<keyword evidence="1" id="KW-0812">Transmembrane</keyword>
<name>A0A5C6LV39_9BACT</name>
<sequence length="304" mass="34071">MKQALWKAYCSFSAKERQGILLLLLVTGICAVTPALWEYCVPPAALNTDSTWLAEVRAFRSSLSVTTVASSDSVRHYQYFDPNTIDAAGWAVMGVPERTIRTIARYREKGGRFRRKEDLLRIYGLSPVLANALLPYVRIASAAVRKDSGYPSGPSLRTGLPYKGAKRTPDLDINTADSMLWEALPGIGPVLAARIVKFRDKLGGFYAVAQIAETFGLPDSTFNKIQPYLKMSTVSLKKLDLNQTDEKSLAQHPYIRYKLARLIILYRSNHGAFRRPEDLLGIPLVDDSIYRKIEHYIKTENSPL</sequence>
<keyword evidence="1" id="KW-1133">Transmembrane helix</keyword>
<dbReference type="AlphaFoldDB" id="A0A5C6LV39"/>
<evidence type="ECO:0000313" key="2">
    <source>
        <dbReference type="EMBL" id="TWW00438.1"/>
    </source>
</evidence>
<evidence type="ECO:0000256" key="1">
    <source>
        <dbReference type="SAM" id="Phobius"/>
    </source>
</evidence>
<dbReference type="GO" id="GO:0015628">
    <property type="term" value="P:protein secretion by the type II secretion system"/>
    <property type="evidence" value="ECO:0007669"/>
    <property type="project" value="TreeGrafter"/>
</dbReference>
<dbReference type="RefSeq" id="WP_146305036.1">
    <property type="nucleotide sequence ID" value="NZ_VOHS01000008.1"/>
</dbReference>
<dbReference type="Gene3D" id="1.10.150.280">
    <property type="entry name" value="AF1531-like domain"/>
    <property type="match status" value="1"/>
</dbReference>
<protein>
    <submittedName>
        <fullName evidence="2">Helix-hairpin-helix domain-containing protein</fullName>
    </submittedName>
</protein>
<dbReference type="InterPro" id="IPR010994">
    <property type="entry name" value="RuvA_2-like"/>
</dbReference>
<comment type="caution">
    <text evidence="2">The sequence shown here is derived from an EMBL/GenBank/DDBJ whole genome shotgun (WGS) entry which is preliminary data.</text>
</comment>
<dbReference type="Pfam" id="PF12836">
    <property type="entry name" value="HHH_3"/>
    <property type="match status" value="2"/>
</dbReference>
<dbReference type="InterPro" id="IPR051675">
    <property type="entry name" value="Endo/Exo/Phosphatase_dom_1"/>
</dbReference>
<proteinExistence type="predicted"/>
<dbReference type="OrthoDB" id="981124at2"/>
<feature type="transmembrane region" description="Helical" evidence="1">
    <location>
        <begin position="20"/>
        <end position="37"/>
    </location>
</feature>
<keyword evidence="1" id="KW-0472">Membrane</keyword>
<dbReference type="Gene3D" id="1.10.150.320">
    <property type="entry name" value="Photosystem II 12 kDa extrinsic protein"/>
    <property type="match status" value="1"/>
</dbReference>
<keyword evidence="3" id="KW-1185">Reference proteome</keyword>
<dbReference type="SUPFAM" id="SSF47781">
    <property type="entry name" value="RuvA domain 2-like"/>
    <property type="match status" value="3"/>
</dbReference>
<organism evidence="2 3">
    <name type="scientific">Chitinophaga pinensis</name>
    <dbReference type="NCBI Taxonomy" id="79329"/>
    <lineage>
        <taxon>Bacteria</taxon>
        <taxon>Pseudomonadati</taxon>
        <taxon>Bacteroidota</taxon>
        <taxon>Chitinophagia</taxon>
        <taxon>Chitinophagales</taxon>
        <taxon>Chitinophagaceae</taxon>
        <taxon>Chitinophaga</taxon>
    </lineage>
</organism>
<dbReference type="GO" id="GO:0015627">
    <property type="term" value="C:type II protein secretion system complex"/>
    <property type="evidence" value="ECO:0007669"/>
    <property type="project" value="TreeGrafter"/>
</dbReference>
<dbReference type="PANTHER" id="PTHR21180:SF32">
    <property type="entry name" value="ENDONUCLEASE_EXONUCLEASE_PHOSPHATASE FAMILY DOMAIN-CONTAINING PROTEIN 1"/>
    <property type="match status" value="1"/>
</dbReference>
<gene>
    <name evidence="2" type="ORF">FEF09_10325</name>
</gene>
<evidence type="ECO:0000313" key="3">
    <source>
        <dbReference type="Proteomes" id="UP000318815"/>
    </source>
</evidence>
<dbReference type="EMBL" id="VOHS01000008">
    <property type="protein sequence ID" value="TWW00438.1"/>
    <property type="molecule type" value="Genomic_DNA"/>
</dbReference>
<reference evidence="2 3" key="1">
    <citation type="submission" date="2019-08" db="EMBL/GenBank/DDBJ databases">
        <title>Whole genome sequencing of chitin degrading bacteria Chitinophaga pinensis YS16.</title>
        <authorList>
            <person name="Singh R.P."/>
            <person name="Manchanda G."/>
            <person name="Maurya I.K."/>
            <person name="Joshi N.K."/>
            <person name="Srivastava A.K."/>
        </authorList>
    </citation>
    <scope>NUCLEOTIDE SEQUENCE [LARGE SCALE GENOMIC DNA]</scope>
    <source>
        <strain evidence="2 3">YS-16</strain>
    </source>
</reference>
<dbReference type="Proteomes" id="UP000318815">
    <property type="component" value="Unassembled WGS sequence"/>
</dbReference>
<accession>A0A5C6LV39</accession>
<dbReference type="PANTHER" id="PTHR21180">
    <property type="entry name" value="ENDONUCLEASE/EXONUCLEASE/PHOSPHATASE FAMILY DOMAIN-CONTAINING PROTEIN 1"/>
    <property type="match status" value="1"/>
</dbReference>